<dbReference type="Pfam" id="PF04664">
    <property type="entry name" value="OGFr_N"/>
    <property type="match status" value="1"/>
</dbReference>
<comment type="caution">
    <text evidence="4">The sequence shown here is derived from an EMBL/GenBank/DDBJ whole genome shotgun (WGS) entry which is preliminary data.</text>
</comment>
<feature type="region of interest" description="Disordered" evidence="2">
    <location>
        <begin position="13"/>
        <end position="32"/>
    </location>
</feature>
<feature type="compositionally biased region" description="Basic and acidic residues" evidence="2">
    <location>
        <begin position="16"/>
        <end position="32"/>
    </location>
</feature>
<dbReference type="AlphaFoldDB" id="A0AAI8Z0E8"/>
<dbReference type="PANTHER" id="PTHR14015:SF2">
    <property type="entry name" value="OPIOID GROWTH FACTOR RECEPTOR (OGFR) CONSERVED DOMAIN-CONTAINING PROTEIN"/>
    <property type="match status" value="1"/>
</dbReference>
<feature type="domain" description="Opioid growth factor receptor (OGFr) conserved" evidence="3">
    <location>
        <begin position="26"/>
        <end position="154"/>
    </location>
</feature>
<comment type="similarity">
    <text evidence="1">Belongs to the opioid growth factor receptor family.</text>
</comment>
<gene>
    <name evidence="4" type="ORF">LECACI_7A005473</name>
</gene>
<dbReference type="InterPro" id="IPR039574">
    <property type="entry name" value="OGFr"/>
</dbReference>
<evidence type="ECO:0000256" key="2">
    <source>
        <dbReference type="SAM" id="MobiDB-lite"/>
    </source>
</evidence>
<accession>A0AAI8Z0E8</accession>
<evidence type="ECO:0000259" key="3">
    <source>
        <dbReference type="Pfam" id="PF04664"/>
    </source>
</evidence>
<evidence type="ECO:0000313" key="4">
    <source>
        <dbReference type="EMBL" id="CAK4030315.1"/>
    </source>
</evidence>
<reference evidence="4" key="1">
    <citation type="submission" date="2023-11" db="EMBL/GenBank/DDBJ databases">
        <authorList>
            <person name="Alioto T."/>
            <person name="Alioto T."/>
            <person name="Gomez Garrido J."/>
        </authorList>
    </citation>
    <scope>NUCLEOTIDE SEQUENCE</scope>
</reference>
<evidence type="ECO:0000256" key="1">
    <source>
        <dbReference type="ARBA" id="ARBA00010365"/>
    </source>
</evidence>
<dbReference type="InterPro" id="IPR006757">
    <property type="entry name" value="OGF_rcpt"/>
</dbReference>
<dbReference type="PANTHER" id="PTHR14015">
    <property type="entry name" value="OPIOID GROWTH FACTOR RECEPTOR OGFR ZETA-TYPE OPIOID RECEPTOR"/>
    <property type="match status" value="1"/>
</dbReference>
<keyword evidence="5" id="KW-1185">Reference proteome</keyword>
<dbReference type="Proteomes" id="UP001296104">
    <property type="component" value="Unassembled WGS sequence"/>
</dbReference>
<sequence>MANERSEQPFIVRFYSKPDKNHPSTEDPEGRTLKDMLNYSNDELESHHDYIQYLFPLPEKSMVNPEAVLIDLETYHAFQEDPTLRARLFEAFKRMASFYGFDLTGSEKDPVLTPKENFKKLAGQTWLTHFDHNHLRITRIIRCLRVLSLEKVATAFFESLEAYAGNKVNAKSRDVWRKAAKRPLNMRPDRDDAIGIKWLYEELNPKQEEGSDE</sequence>
<keyword evidence="4" id="KW-0675">Receptor</keyword>
<organism evidence="4 5">
    <name type="scientific">Lecanosticta acicola</name>
    <dbReference type="NCBI Taxonomy" id="111012"/>
    <lineage>
        <taxon>Eukaryota</taxon>
        <taxon>Fungi</taxon>
        <taxon>Dikarya</taxon>
        <taxon>Ascomycota</taxon>
        <taxon>Pezizomycotina</taxon>
        <taxon>Dothideomycetes</taxon>
        <taxon>Dothideomycetidae</taxon>
        <taxon>Mycosphaerellales</taxon>
        <taxon>Mycosphaerellaceae</taxon>
        <taxon>Lecanosticta</taxon>
    </lineage>
</organism>
<dbReference type="GO" id="GO:0140625">
    <property type="term" value="F:opioid growth factor receptor activity"/>
    <property type="evidence" value="ECO:0007669"/>
    <property type="project" value="InterPro"/>
</dbReference>
<name>A0AAI8Z0E8_9PEZI</name>
<evidence type="ECO:0000313" key="5">
    <source>
        <dbReference type="Proteomes" id="UP001296104"/>
    </source>
</evidence>
<protein>
    <submittedName>
        <fullName evidence="4">Opioid growth factor receptor region</fullName>
    </submittedName>
</protein>
<dbReference type="EMBL" id="CAVMBE010000035">
    <property type="protein sequence ID" value="CAK4030315.1"/>
    <property type="molecule type" value="Genomic_DNA"/>
</dbReference>
<dbReference type="GO" id="GO:0016020">
    <property type="term" value="C:membrane"/>
    <property type="evidence" value="ECO:0007669"/>
    <property type="project" value="InterPro"/>
</dbReference>
<proteinExistence type="inferred from homology"/>